<name>A0A444JD78_9BACT</name>
<keyword evidence="1" id="KW-0472">Membrane</keyword>
<dbReference type="Proteomes" id="UP000288892">
    <property type="component" value="Unassembled WGS sequence"/>
</dbReference>
<feature type="transmembrane region" description="Helical" evidence="1">
    <location>
        <begin position="7"/>
        <end position="29"/>
    </location>
</feature>
<dbReference type="AlphaFoldDB" id="A0A444JD78"/>
<gene>
    <name evidence="2" type="ORF">VT99_10044</name>
    <name evidence="3" type="ORF">VU01_12274</name>
</gene>
<protein>
    <recommendedName>
        <fullName evidence="6">RND transporter</fullName>
    </recommendedName>
</protein>
<evidence type="ECO:0000313" key="2">
    <source>
        <dbReference type="EMBL" id="RWX49395.1"/>
    </source>
</evidence>
<reference evidence="4 5" key="1">
    <citation type="submission" date="2017-01" db="EMBL/GenBank/DDBJ databases">
        <title>The cable genome- insights into the physiology and evolution of filamentous bacteria capable of sulfide oxidation via long distance electron transfer.</title>
        <authorList>
            <person name="Schreiber L."/>
            <person name="Bjerg J.T."/>
            <person name="Boggild A."/>
            <person name="Van De Vossenberg J."/>
            <person name="Meysman F."/>
            <person name="Nielsen L.P."/>
            <person name="Schramm A."/>
            <person name="Kjeldsen K.U."/>
        </authorList>
    </citation>
    <scope>NUCLEOTIDE SEQUENCE [LARGE SCALE GENOMIC DNA]</scope>
    <source>
        <strain evidence="2">A2</strain>
        <strain evidence="3">A5</strain>
    </source>
</reference>
<dbReference type="EMBL" id="MTKQ01000004">
    <property type="protein sequence ID" value="RWX49395.1"/>
    <property type="molecule type" value="Genomic_DNA"/>
</dbReference>
<evidence type="ECO:0000313" key="4">
    <source>
        <dbReference type="Proteomes" id="UP000286862"/>
    </source>
</evidence>
<keyword evidence="5" id="KW-1185">Reference proteome</keyword>
<sequence length="82" mass="9142">MGKIGKWLDALPLVPLLVVAFILGLAPFVPEPHLFEKIRMLAAGTLVRPIDMFDLFYHGTPLIVLLFKLARLMGRAQADEKS</sequence>
<evidence type="ECO:0000313" key="5">
    <source>
        <dbReference type="Proteomes" id="UP000288892"/>
    </source>
</evidence>
<keyword evidence="1" id="KW-1133">Transmembrane helix</keyword>
<evidence type="ECO:0000256" key="1">
    <source>
        <dbReference type="SAM" id="Phobius"/>
    </source>
</evidence>
<feature type="transmembrane region" description="Helical" evidence="1">
    <location>
        <begin position="55"/>
        <end position="74"/>
    </location>
</feature>
<evidence type="ECO:0000313" key="3">
    <source>
        <dbReference type="EMBL" id="RWX51024.1"/>
    </source>
</evidence>
<keyword evidence="1" id="KW-0812">Transmembrane</keyword>
<proteinExistence type="predicted"/>
<comment type="caution">
    <text evidence="3">The sequence shown here is derived from an EMBL/GenBank/DDBJ whole genome shotgun (WGS) entry which is preliminary data.</text>
</comment>
<dbReference type="Proteomes" id="UP000286862">
    <property type="component" value="Unassembled WGS sequence"/>
</dbReference>
<dbReference type="EMBL" id="MTKS01000227">
    <property type="protein sequence ID" value="RWX51024.1"/>
    <property type="molecule type" value="Genomic_DNA"/>
</dbReference>
<organism evidence="3 5">
    <name type="scientific">Candidatus Electrothrix marina</name>
    <dbReference type="NCBI Taxonomy" id="1859130"/>
    <lineage>
        <taxon>Bacteria</taxon>
        <taxon>Pseudomonadati</taxon>
        <taxon>Thermodesulfobacteriota</taxon>
        <taxon>Desulfobulbia</taxon>
        <taxon>Desulfobulbales</taxon>
        <taxon>Desulfobulbaceae</taxon>
        <taxon>Candidatus Electrothrix</taxon>
    </lineage>
</organism>
<evidence type="ECO:0008006" key="6">
    <source>
        <dbReference type="Google" id="ProtNLM"/>
    </source>
</evidence>
<accession>A0A444JD78</accession>